<dbReference type="Pfam" id="PF00620">
    <property type="entry name" value="RhoGAP"/>
    <property type="match status" value="1"/>
</dbReference>
<dbReference type="Gene3D" id="3.90.810.10">
    <property type="entry name" value="CRIB domain"/>
    <property type="match status" value="1"/>
</dbReference>
<keyword evidence="1" id="KW-0343">GTPase activation</keyword>
<dbReference type="GO" id="GO:0007165">
    <property type="term" value="P:signal transduction"/>
    <property type="evidence" value="ECO:0007669"/>
    <property type="project" value="InterPro"/>
</dbReference>
<feature type="compositionally biased region" description="Polar residues" evidence="2">
    <location>
        <begin position="472"/>
        <end position="483"/>
    </location>
</feature>
<dbReference type="Proteomes" id="UP001652660">
    <property type="component" value="Chromosome 6e"/>
</dbReference>
<evidence type="ECO:0000259" key="4">
    <source>
        <dbReference type="PROSITE" id="PS50238"/>
    </source>
</evidence>
<dbReference type="CDD" id="cd00159">
    <property type="entry name" value="RhoGAP"/>
    <property type="match status" value="1"/>
</dbReference>
<feature type="region of interest" description="Disordered" evidence="2">
    <location>
        <begin position="1"/>
        <end position="36"/>
    </location>
</feature>
<feature type="compositionally biased region" description="Acidic residues" evidence="2">
    <location>
        <begin position="63"/>
        <end position="76"/>
    </location>
</feature>
<dbReference type="SMART" id="SM00324">
    <property type="entry name" value="RhoGAP"/>
    <property type="match status" value="1"/>
</dbReference>
<dbReference type="PANTHER" id="PTHR23177:SF64">
    <property type="entry name" value="RHO GTPASE-ACTIVATING PROTEIN 1"/>
    <property type="match status" value="1"/>
</dbReference>
<dbReference type="PROSITE" id="PS50238">
    <property type="entry name" value="RHOGAP"/>
    <property type="match status" value="1"/>
</dbReference>
<dbReference type="GeneID" id="113694766"/>
<feature type="region of interest" description="Disordered" evidence="2">
    <location>
        <begin position="62"/>
        <end position="99"/>
    </location>
</feature>
<keyword evidence="5" id="KW-1185">Reference proteome</keyword>
<feature type="domain" description="CRIB" evidence="3">
    <location>
        <begin position="142"/>
        <end position="155"/>
    </location>
</feature>
<dbReference type="SUPFAM" id="SSF48350">
    <property type="entry name" value="GTPase activation domain, GAP"/>
    <property type="match status" value="1"/>
</dbReference>
<dbReference type="InterPro" id="IPR000198">
    <property type="entry name" value="RhoGAP_dom"/>
</dbReference>
<accession>A0A6P6SUM1</accession>
<evidence type="ECO:0000313" key="6">
    <source>
        <dbReference type="RefSeq" id="XP_027069431.1"/>
    </source>
</evidence>
<dbReference type="InterPro" id="IPR008936">
    <property type="entry name" value="Rho_GTPase_activation_prot"/>
</dbReference>
<evidence type="ECO:0000313" key="5">
    <source>
        <dbReference type="Proteomes" id="UP001652660"/>
    </source>
</evidence>
<dbReference type="FunFam" id="1.10.555.10:FF:000046">
    <property type="entry name" value="Rho GTPase-activating protein 5"/>
    <property type="match status" value="1"/>
</dbReference>
<dbReference type="AlphaFoldDB" id="A0A6P6SUM1"/>
<sequence length="541" mass="60164">MTEILQSPPQHLPSSSSTITFVSSPPTDNDGLDQHTHLKNDTTLINNSPIISSPVAVYRGDTEEIQEGEEEEEEREEVGIGGVSSRSVEFRKERKKREREEGDQLSLLAVLVTVFRKSLVACRSEEGGGVEERLSSSSAMEISWPTNVRHVAHVTFDRFDGFLGLPVEFEPEVPRRPPSASTRVFGVSTESMQLSFDSRGNSVPTILLMMQRRLYAHGGLQAEGIFRINAENGQEEYVREQLNSGVVPENVDIHCLAGLIKAWFRELPAGLLDSLPPEQVMQAQSEEECSQLVRALPSTEAALLDWAINLMADVAQLEHLNKMNARNIAMVFAPNMTQMADPLTALMYAVQVMNFLKTLIVKTLKEREDAILEYVHAPELEPSDENGHHGASQSIIWEEVEETQEDQLLVAKEPLSNTTEHSYQDESNVSNAPDAFVISTENDPPGEKENVVKYFPGEILNNAAASKDGIKGNNSKVASGRYQSKSRRTKTGQSSNSGLKRTAKKLMEQPVIQTTRNAEKNKEVSIISRINSQTERVEAWR</sequence>
<feature type="compositionally biased region" description="Low complexity" evidence="2">
    <location>
        <begin position="1"/>
        <end position="27"/>
    </location>
</feature>
<dbReference type="InterPro" id="IPR000095">
    <property type="entry name" value="CRIB_dom"/>
</dbReference>
<evidence type="ECO:0000259" key="3">
    <source>
        <dbReference type="PROSITE" id="PS50108"/>
    </source>
</evidence>
<evidence type="ECO:0000256" key="2">
    <source>
        <dbReference type="SAM" id="MobiDB-lite"/>
    </source>
</evidence>
<dbReference type="SMART" id="SM00285">
    <property type="entry name" value="PBD"/>
    <property type="match status" value="1"/>
</dbReference>
<name>A0A6P6SUM1_COFAR</name>
<reference evidence="5" key="1">
    <citation type="journal article" date="2025" name="Foods">
        <title>Unveiling the Microbial Signatures of Arabica Coffee Cherries: Insights into Ripeness Specific Diversity, Functional Traits, and Implications for Quality and Safety.</title>
        <authorList>
            <consortium name="RefSeq"/>
            <person name="Tenea G.N."/>
            <person name="Cifuentes V."/>
            <person name="Reyes P."/>
            <person name="Cevallos-Vallejos M."/>
        </authorList>
    </citation>
    <scope>NUCLEOTIDE SEQUENCE [LARGE SCALE GENOMIC DNA]</scope>
</reference>
<dbReference type="Pfam" id="PF00786">
    <property type="entry name" value="PBD"/>
    <property type="match status" value="1"/>
</dbReference>
<reference evidence="6" key="2">
    <citation type="submission" date="2025-08" db="UniProtKB">
        <authorList>
            <consortium name="RefSeq"/>
        </authorList>
    </citation>
    <scope>IDENTIFICATION</scope>
    <source>
        <tissue evidence="6">Leaves</tissue>
    </source>
</reference>
<evidence type="ECO:0000256" key="1">
    <source>
        <dbReference type="ARBA" id="ARBA00022468"/>
    </source>
</evidence>
<dbReference type="GO" id="GO:0005096">
    <property type="term" value="F:GTPase activator activity"/>
    <property type="evidence" value="ECO:0007669"/>
    <property type="project" value="UniProtKB-KW"/>
</dbReference>
<dbReference type="InterPro" id="IPR044785">
    <property type="entry name" value="RopGAP1-5"/>
</dbReference>
<dbReference type="InterPro" id="IPR036936">
    <property type="entry name" value="CRIB_dom_sf"/>
</dbReference>
<proteinExistence type="predicted"/>
<feature type="domain" description="Rho-GAP" evidence="4">
    <location>
        <begin position="187"/>
        <end position="372"/>
    </location>
</feature>
<dbReference type="PANTHER" id="PTHR23177">
    <property type="entry name" value="MKIAA1688 PROTEIN"/>
    <property type="match status" value="1"/>
</dbReference>
<dbReference type="PROSITE" id="PS50108">
    <property type="entry name" value="CRIB"/>
    <property type="match status" value="1"/>
</dbReference>
<dbReference type="RefSeq" id="XP_027069431.1">
    <property type="nucleotide sequence ID" value="XM_027213630.2"/>
</dbReference>
<gene>
    <name evidence="6" type="primary">LOC113694766</name>
</gene>
<dbReference type="CDD" id="cd00132">
    <property type="entry name" value="CRIB"/>
    <property type="match status" value="1"/>
</dbReference>
<feature type="region of interest" description="Disordered" evidence="2">
    <location>
        <begin position="466"/>
        <end position="506"/>
    </location>
</feature>
<protein>
    <submittedName>
        <fullName evidence="6">Rho GTPase-activating protein 1</fullName>
    </submittedName>
</protein>
<organism evidence="5 6">
    <name type="scientific">Coffea arabica</name>
    <name type="common">Arabian coffee</name>
    <dbReference type="NCBI Taxonomy" id="13443"/>
    <lineage>
        <taxon>Eukaryota</taxon>
        <taxon>Viridiplantae</taxon>
        <taxon>Streptophyta</taxon>
        <taxon>Embryophyta</taxon>
        <taxon>Tracheophyta</taxon>
        <taxon>Spermatophyta</taxon>
        <taxon>Magnoliopsida</taxon>
        <taxon>eudicotyledons</taxon>
        <taxon>Gunneridae</taxon>
        <taxon>Pentapetalae</taxon>
        <taxon>asterids</taxon>
        <taxon>lamiids</taxon>
        <taxon>Gentianales</taxon>
        <taxon>Rubiaceae</taxon>
        <taxon>Ixoroideae</taxon>
        <taxon>Gardenieae complex</taxon>
        <taxon>Bertiereae - Coffeeae clade</taxon>
        <taxon>Coffeeae</taxon>
        <taxon>Coffea</taxon>
    </lineage>
</organism>
<dbReference type="OrthoDB" id="185175at2759"/>
<dbReference type="Gene3D" id="1.10.555.10">
    <property type="entry name" value="Rho GTPase activation protein"/>
    <property type="match status" value="1"/>
</dbReference>
<feature type="compositionally biased region" description="Basic and acidic residues" evidence="2">
    <location>
        <begin position="88"/>
        <end position="99"/>
    </location>
</feature>